<organism evidence="2 3">
    <name type="scientific">Nelumbo nucifera</name>
    <name type="common">Sacred lotus</name>
    <dbReference type="NCBI Taxonomy" id="4432"/>
    <lineage>
        <taxon>Eukaryota</taxon>
        <taxon>Viridiplantae</taxon>
        <taxon>Streptophyta</taxon>
        <taxon>Embryophyta</taxon>
        <taxon>Tracheophyta</taxon>
        <taxon>Spermatophyta</taxon>
        <taxon>Magnoliopsida</taxon>
        <taxon>Proteales</taxon>
        <taxon>Nelumbonaceae</taxon>
        <taxon>Nelumbo</taxon>
    </lineage>
</organism>
<evidence type="ECO:0000256" key="1">
    <source>
        <dbReference type="ARBA" id="ARBA00034773"/>
    </source>
</evidence>
<gene>
    <name evidence="2" type="ORF">HUJ06_015896</name>
</gene>
<comment type="caution">
    <text evidence="2">The sequence shown here is derived from an EMBL/GenBank/DDBJ whole genome shotgun (WGS) entry which is preliminary data.</text>
</comment>
<dbReference type="PANTHER" id="PTHR46525:SF2">
    <property type="entry name" value="EMB|CAB72159.1"/>
    <property type="match status" value="1"/>
</dbReference>
<sequence>MFEFGEVDLWNLNHDTSPKLKKPMTNVRATKKLGKRVENADRGGGAVATSTSLPVNIPNWSKILKEDYEDTRRRENYDNFDDEDKDSENNKWRRTSERLMMTRTRILKEDYQMPAKSNRGVKFTLVRFYTSTKRCLKGKIKRFKSPLG</sequence>
<comment type="similarity">
    <text evidence="1">Belongs to the senescence regulator S40 family.</text>
</comment>
<dbReference type="AlphaFoldDB" id="A0A822ZAH5"/>
<protein>
    <submittedName>
        <fullName evidence="2">Uncharacterized protein</fullName>
    </submittedName>
</protein>
<proteinExistence type="inferred from homology"/>
<keyword evidence="3" id="KW-1185">Reference proteome</keyword>
<dbReference type="Pfam" id="PF04520">
    <property type="entry name" value="Senescence_reg"/>
    <property type="match status" value="1"/>
</dbReference>
<evidence type="ECO:0000313" key="2">
    <source>
        <dbReference type="EMBL" id="DAD41573.1"/>
    </source>
</evidence>
<dbReference type="Proteomes" id="UP000607653">
    <property type="component" value="Unassembled WGS sequence"/>
</dbReference>
<dbReference type="GO" id="GO:0010150">
    <property type="term" value="P:leaf senescence"/>
    <property type="evidence" value="ECO:0007669"/>
    <property type="project" value="UniProtKB-ARBA"/>
</dbReference>
<accession>A0A822ZAH5</accession>
<reference evidence="2 3" key="1">
    <citation type="journal article" date="2020" name="Mol. Biol. Evol.">
        <title>Distinct Expression and Methylation Patterns for Genes with Different Fates following a Single Whole-Genome Duplication in Flowering Plants.</title>
        <authorList>
            <person name="Shi T."/>
            <person name="Rahmani R.S."/>
            <person name="Gugger P.F."/>
            <person name="Wang M."/>
            <person name="Li H."/>
            <person name="Zhang Y."/>
            <person name="Li Z."/>
            <person name="Wang Q."/>
            <person name="Van de Peer Y."/>
            <person name="Marchal K."/>
            <person name="Chen J."/>
        </authorList>
    </citation>
    <scope>NUCLEOTIDE SEQUENCE [LARGE SCALE GENOMIC DNA]</scope>
    <source>
        <tissue evidence="2">Leaf</tissue>
    </source>
</reference>
<dbReference type="EMBL" id="DUZY01000005">
    <property type="protein sequence ID" value="DAD41573.1"/>
    <property type="molecule type" value="Genomic_DNA"/>
</dbReference>
<name>A0A822ZAH5_NELNU</name>
<dbReference type="PANTHER" id="PTHR46525">
    <property type="entry name" value="EMB|CAB72159.1"/>
    <property type="match status" value="1"/>
</dbReference>
<dbReference type="InterPro" id="IPR007608">
    <property type="entry name" value="Senescence_reg_S40"/>
</dbReference>
<evidence type="ECO:0000313" key="3">
    <source>
        <dbReference type="Proteomes" id="UP000607653"/>
    </source>
</evidence>